<dbReference type="EMBL" id="JARBDR010000264">
    <property type="protein sequence ID" value="KAJ8316701.1"/>
    <property type="molecule type" value="Genomic_DNA"/>
</dbReference>
<evidence type="ECO:0000313" key="2">
    <source>
        <dbReference type="EMBL" id="KAJ8316701.1"/>
    </source>
</evidence>
<comment type="caution">
    <text evidence="2">The sequence shown here is derived from an EMBL/GenBank/DDBJ whole genome shotgun (WGS) entry which is preliminary data.</text>
</comment>
<feature type="non-terminal residue" evidence="2">
    <location>
        <position position="297"/>
    </location>
</feature>
<sequence length="297" mass="33671">MYQPHDKGYKTQKHDTNHVAGYRTLICKNAEAEHKSGIRGEDMKEEGALYYKTPLKVNWFGILNYGKPHMFNYIFTEGDLMGLDNANSHSSSAVVSMIDDFFHIINCFINCDNCGGQNKNQTVIGYFCWRTILGYHKEINLHFLQPYHARCQIDGMFGIGRQKLKKNYVDTVMQVADVIFNSCKYCSTKVYSESGNAHTKCMEVFPFHISASNPGNVVVKESVDSEEKSVCILKNGKSVNRDLSSTVESAGLSATRQWYLYRNIRSFIPPRLQDITAPIPSVPETSVVVEEKIFLCT</sequence>
<evidence type="ECO:0000313" key="3">
    <source>
        <dbReference type="Proteomes" id="UP001217089"/>
    </source>
</evidence>
<name>A0ABQ9FHA9_TEGGR</name>
<protein>
    <recommendedName>
        <fullName evidence="1">DUF7869 domain-containing protein</fullName>
    </recommendedName>
</protein>
<feature type="domain" description="DUF7869" evidence="1">
    <location>
        <begin position="53"/>
        <end position="188"/>
    </location>
</feature>
<accession>A0ABQ9FHA9</accession>
<organism evidence="2 3">
    <name type="scientific">Tegillarca granosa</name>
    <name type="common">Malaysian cockle</name>
    <name type="synonym">Anadara granosa</name>
    <dbReference type="NCBI Taxonomy" id="220873"/>
    <lineage>
        <taxon>Eukaryota</taxon>
        <taxon>Metazoa</taxon>
        <taxon>Spiralia</taxon>
        <taxon>Lophotrochozoa</taxon>
        <taxon>Mollusca</taxon>
        <taxon>Bivalvia</taxon>
        <taxon>Autobranchia</taxon>
        <taxon>Pteriomorphia</taxon>
        <taxon>Arcoida</taxon>
        <taxon>Arcoidea</taxon>
        <taxon>Arcidae</taxon>
        <taxon>Tegillarca</taxon>
    </lineage>
</organism>
<reference evidence="2 3" key="1">
    <citation type="submission" date="2022-12" db="EMBL/GenBank/DDBJ databases">
        <title>Chromosome-level genome of Tegillarca granosa.</title>
        <authorList>
            <person name="Kim J."/>
        </authorList>
    </citation>
    <scope>NUCLEOTIDE SEQUENCE [LARGE SCALE GENOMIC DNA]</scope>
    <source>
        <strain evidence="2">Teg-2019</strain>
        <tissue evidence="2">Adductor muscle</tissue>
    </source>
</reference>
<keyword evidence="3" id="KW-1185">Reference proteome</keyword>
<dbReference type="Pfam" id="PF25273">
    <property type="entry name" value="DUF7869"/>
    <property type="match status" value="1"/>
</dbReference>
<dbReference type="PANTHER" id="PTHR34415:SF1">
    <property type="entry name" value="INTEGRASE CATALYTIC DOMAIN-CONTAINING PROTEIN"/>
    <property type="match status" value="1"/>
</dbReference>
<dbReference type="InterPro" id="IPR057191">
    <property type="entry name" value="DUF7869"/>
</dbReference>
<dbReference type="PANTHER" id="PTHR34415">
    <property type="entry name" value="INTEGRASE CATALYTIC DOMAIN-CONTAINING PROTEIN"/>
    <property type="match status" value="1"/>
</dbReference>
<proteinExistence type="predicted"/>
<evidence type="ECO:0000259" key="1">
    <source>
        <dbReference type="Pfam" id="PF25273"/>
    </source>
</evidence>
<dbReference type="Proteomes" id="UP001217089">
    <property type="component" value="Unassembled WGS sequence"/>
</dbReference>
<gene>
    <name evidence="2" type="ORF">KUTeg_005745</name>
</gene>